<dbReference type="GO" id="GO:0016746">
    <property type="term" value="F:acyltransferase activity"/>
    <property type="evidence" value="ECO:0007669"/>
    <property type="project" value="UniProtKB-KW"/>
</dbReference>
<keyword evidence="2" id="KW-0012">Acyltransferase</keyword>
<accession>A0A495J2L7</accession>
<dbReference type="Proteomes" id="UP000268007">
    <property type="component" value="Unassembled WGS sequence"/>
</dbReference>
<evidence type="ECO:0000256" key="2">
    <source>
        <dbReference type="ARBA" id="ARBA00023315"/>
    </source>
</evidence>
<dbReference type="PANTHER" id="PTHR43584:SF9">
    <property type="entry name" value="TRANSFERASE HEXAPEPTIDE REPEAT CONTAINING PROTEIN"/>
    <property type="match status" value="1"/>
</dbReference>
<dbReference type="NCBIfam" id="TIGR03991">
    <property type="entry name" value="alt_bact_glmU"/>
    <property type="match status" value="1"/>
</dbReference>
<evidence type="ECO:0000313" key="4">
    <source>
        <dbReference type="Proteomes" id="UP000268007"/>
    </source>
</evidence>
<dbReference type="GO" id="GO:0016779">
    <property type="term" value="F:nucleotidyltransferase activity"/>
    <property type="evidence" value="ECO:0007669"/>
    <property type="project" value="UniProtKB-ARBA"/>
</dbReference>
<organism evidence="3 4">
    <name type="scientific">Mucilaginibacter gracilis</name>
    <dbReference type="NCBI Taxonomy" id="423350"/>
    <lineage>
        <taxon>Bacteria</taxon>
        <taxon>Pseudomonadati</taxon>
        <taxon>Bacteroidota</taxon>
        <taxon>Sphingobacteriia</taxon>
        <taxon>Sphingobacteriales</taxon>
        <taxon>Sphingobacteriaceae</taxon>
        <taxon>Mucilaginibacter</taxon>
    </lineage>
</organism>
<dbReference type="PANTHER" id="PTHR43584">
    <property type="entry name" value="NUCLEOTIDYL TRANSFERASE"/>
    <property type="match status" value="1"/>
</dbReference>
<keyword evidence="4" id="KW-1185">Reference proteome</keyword>
<dbReference type="InterPro" id="IPR011004">
    <property type="entry name" value="Trimer_LpxA-like_sf"/>
</dbReference>
<comment type="caution">
    <text evidence="3">The sequence shown here is derived from an EMBL/GenBank/DDBJ whole genome shotgun (WGS) entry which is preliminary data.</text>
</comment>
<protein>
    <submittedName>
        <fullName evidence="3">UDP-N-acetylglucosamine diphosphorylase/glucosamine-1-phosphate N-acetyltransferase</fullName>
    </submittedName>
</protein>
<dbReference type="Pfam" id="PF13562">
    <property type="entry name" value="NTP_transf_4"/>
    <property type="match status" value="1"/>
</dbReference>
<dbReference type="OrthoDB" id="9784832at2"/>
<reference evidence="3 4" key="1">
    <citation type="submission" date="2018-10" db="EMBL/GenBank/DDBJ databases">
        <title>Genomic Encyclopedia of Archaeal and Bacterial Type Strains, Phase II (KMG-II): from individual species to whole genera.</title>
        <authorList>
            <person name="Goeker M."/>
        </authorList>
    </citation>
    <scope>NUCLEOTIDE SEQUENCE [LARGE SCALE GENOMIC DNA]</scope>
    <source>
        <strain evidence="3 4">DSM 18602</strain>
    </source>
</reference>
<dbReference type="InterPro" id="IPR023917">
    <property type="entry name" value="Bifunctiontional_GlmU_bac-type"/>
</dbReference>
<proteinExistence type="predicted"/>
<dbReference type="AlphaFoldDB" id="A0A495J2L7"/>
<evidence type="ECO:0000313" key="3">
    <source>
        <dbReference type="EMBL" id="RKR83073.1"/>
    </source>
</evidence>
<dbReference type="SUPFAM" id="SSF51161">
    <property type="entry name" value="Trimeric LpxA-like enzymes"/>
    <property type="match status" value="1"/>
</dbReference>
<dbReference type="EMBL" id="RBKU01000001">
    <property type="protein sequence ID" value="RKR83073.1"/>
    <property type="molecule type" value="Genomic_DNA"/>
</dbReference>
<name>A0A495J2L7_9SPHI</name>
<gene>
    <name evidence="3" type="ORF">BDD43_3274</name>
</gene>
<keyword evidence="1 3" id="KW-0808">Transferase</keyword>
<dbReference type="InterPro" id="IPR050065">
    <property type="entry name" value="GlmU-like"/>
</dbReference>
<sequence>MAIILFDDNAQHTLQPLTFTRPVADLRIGIVTIAQKWATCLKQSYSFLTRGYLQAKFPLKISEDNIFINGSVCPDEGLLEAIYNLGIGEALIKDDLFIAVKLTEGDAWAFNSLNQAIYAPVNYTGNFVSIKYPEDIFKNNATEIANDFKLITNGRTSAQLSSTNTFIGDDFFAEEGAEAECSTFNSKSGPIYLAKTTQVWEGTNIRGAFALCNNSQVKMGTKIYGGTTVGPYCRVGGEVNNAVLWGYSAKGHEGYLGNSVVGEWCNLGADTNNSNLKNNYSEVKLWDYTTQHYRKTGLLFCGLIMGDHSKCGINTMFNTGTVVGVNANVFGAGYPPNFIPDFSWGGADGFEVYSAKKAFETNQKVFERREHREFNQIEQDILQTVFELTKSYRSNF</sequence>
<dbReference type="Gene3D" id="2.160.10.10">
    <property type="entry name" value="Hexapeptide repeat proteins"/>
    <property type="match status" value="1"/>
</dbReference>
<evidence type="ECO:0000256" key="1">
    <source>
        <dbReference type="ARBA" id="ARBA00022679"/>
    </source>
</evidence>
<dbReference type="RefSeq" id="WP_121198609.1">
    <property type="nucleotide sequence ID" value="NZ_RBKU01000001.1"/>
</dbReference>